<dbReference type="EMBL" id="REFO01000004">
    <property type="protein sequence ID" value="RMB00053.1"/>
    <property type="molecule type" value="Genomic_DNA"/>
</dbReference>
<dbReference type="RefSeq" id="WP_121922230.1">
    <property type="nucleotide sequence ID" value="NZ_REFO01000004.1"/>
</dbReference>
<accession>A0A3M0CAK5</accession>
<protein>
    <submittedName>
        <fullName evidence="1">Uncharacterized protein</fullName>
    </submittedName>
</protein>
<dbReference type="Proteomes" id="UP000280842">
    <property type="component" value="Unassembled WGS sequence"/>
</dbReference>
<gene>
    <name evidence="1" type="ORF">CLV39_0047</name>
</gene>
<name>A0A3M0CAK5_9AQUI</name>
<evidence type="ECO:0000313" key="1">
    <source>
        <dbReference type="EMBL" id="RMB00053.1"/>
    </source>
</evidence>
<reference evidence="1 2" key="1">
    <citation type="submission" date="2018-10" db="EMBL/GenBank/DDBJ databases">
        <title>Genomic Encyclopedia of Archaeal and Bacterial Type Strains, Phase II (KMG-II): from individual species to whole genera.</title>
        <authorList>
            <person name="Goeker M."/>
        </authorList>
    </citation>
    <scope>NUCLEOTIDE SEQUENCE [LARGE SCALE GENOMIC DNA]</scope>
    <source>
        <strain evidence="1 2">VM1</strain>
    </source>
</reference>
<dbReference type="AlphaFoldDB" id="A0A3M0CAK5"/>
<sequence length="83" mass="9806">MAKLKDIELIADYLQKIKNIKGIEDIQIINIPDDVEADIGIRIKLKKGYRWQEILDKLNDIAWDLFEKKGELLAVYKEFEDEE</sequence>
<keyword evidence="2" id="KW-1185">Reference proteome</keyword>
<organism evidence="1 2">
    <name type="scientific">Hydrogenothermus marinus</name>
    <dbReference type="NCBI Taxonomy" id="133270"/>
    <lineage>
        <taxon>Bacteria</taxon>
        <taxon>Pseudomonadati</taxon>
        <taxon>Aquificota</taxon>
        <taxon>Aquificia</taxon>
        <taxon>Aquificales</taxon>
        <taxon>Hydrogenothermaceae</taxon>
        <taxon>Hydrogenothermus</taxon>
    </lineage>
</organism>
<dbReference type="OrthoDB" id="9872488at2"/>
<evidence type="ECO:0000313" key="2">
    <source>
        <dbReference type="Proteomes" id="UP000280842"/>
    </source>
</evidence>
<comment type="caution">
    <text evidence="1">The sequence shown here is derived from an EMBL/GenBank/DDBJ whole genome shotgun (WGS) entry which is preliminary data.</text>
</comment>
<proteinExistence type="predicted"/>